<dbReference type="EMBL" id="CP038267">
    <property type="protein sequence ID" value="QBR93341.1"/>
    <property type="molecule type" value="Genomic_DNA"/>
</dbReference>
<dbReference type="SUPFAM" id="SSF46894">
    <property type="entry name" value="C-terminal effector domain of the bipartite response regulators"/>
    <property type="match status" value="1"/>
</dbReference>
<evidence type="ECO:0000256" key="1">
    <source>
        <dbReference type="ARBA" id="ARBA00023015"/>
    </source>
</evidence>
<evidence type="ECO:0000313" key="6">
    <source>
        <dbReference type="EMBL" id="QBR93341.1"/>
    </source>
</evidence>
<dbReference type="InterPro" id="IPR016032">
    <property type="entry name" value="Sig_transdc_resp-reg_C-effctor"/>
</dbReference>
<proteinExistence type="predicted"/>
<dbReference type="OrthoDB" id="3174898at2"/>
<sequence>MTLLVAPAGAGKTLGISGWLHHSGQTGEVTWVHADRTWRPERLSSLLSEARGDREGVRPRLVVIDDAHALPASSLHELDRLLGEDPLSMRLLLAARWDLPVTRLVPELLGHFTVLRGDVLRLDEAEARSLIEAHTGTADPAVVDPLVERTQGWCAATVLAARAAGSAQDPAAAAARIGAGGASVTDRVAREVFESLSPRQRHVLLSLAAEPVVTTTTAAQLSRDRGAGDLLADLESTGLLVSRVPATPDGPVGLPQEAADEVTYRIHPLLTELARRTLAAGGAEVERARESVVDAVRLDRSRGDTRFALPRLMAVGALDACVELLAEEGVTLTAQGRGERIGDLARLHPDTVDEHPETWFSLAMNRWFAGDIPQATHWMDRILRSDLPTEHPSQLAMLRLMRARLGLEPMFAAVGNAKRVVLAEDRERAGSELPLLLTELAVTQNWLGELGEAEVNLTAAIWLCRTRDLPALEAAALSHLAVTQFMAGHEQSCIELATEALARLEAMPYWRARHTPARARLALHLARLCEAPAVLDHAWLAALDPPEHLQGPSAPIHPADLCSKFWTRELVARLALARSALIDAERALESHLDLPPLPDHLAVVVLLEQSFLAHLSADAHVLRDSADRLLEVGALGEAALVEGLARDLAGDRKGAAAEFVRAAADTTYSQPATRPLALACAAQLLDALGQTEDALEHLREAAVATEVRRNAVPFMGWCRLGTPIRALLGALVRSTPTPWSVELDEAAAQRPDYVTMIASSTPTGRERSTPTEATVRPPLSPREREVLNELARGSTYADIAAALFVSENTVKTHVSSLYGKLAVGRRSEALTVARNLRLI</sequence>
<evidence type="ECO:0000256" key="3">
    <source>
        <dbReference type="ARBA" id="ARBA00023163"/>
    </source>
</evidence>
<accession>A0A4P7GNJ6</accession>
<reference evidence="6 7" key="1">
    <citation type="submission" date="2019-03" db="EMBL/GenBank/DDBJ databases">
        <title>Three New Species of Nocardioides, Nocardioides euryhalodurans sp. nov., Nocardioides seonyuensis sp. nov. and Nocardioides eburneoflavus sp. nov., Iolated from Soil.</title>
        <authorList>
            <person name="Roh S.G."/>
            <person name="Lee C."/>
            <person name="Kim M.-K."/>
            <person name="Kim S.B."/>
        </authorList>
    </citation>
    <scope>NUCLEOTIDE SEQUENCE [LARGE SCALE GENOMIC DNA]</scope>
    <source>
        <strain evidence="6 7">MMS17-SY117</strain>
    </source>
</reference>
<evidence type="ECO:0000259" key="5">
    <source>
        <dbReference type="PROSITE" id="PS50043"/>
    </source>
</evidence>
<name>A0A4P7GNJ6_9ACTN</name>
<keyword evidence="2" id="KW-0238">DNA-binding</keyword>
<keyword evidence="1" id="KW-0805">Transcription regulation</keyword>
<keyword evidence="3" id="KW-0804">Transcription</keyword>
<feature type="domain" description="HTH luxR-type" evidence="5">
    <location>
        <begin position="772"/>
        <end position="837"/>
    </location>
</feature>
<dbReference type="Gene3D" id="1.10.10.10">
    <property type="entry name" value="Winged helix-like DNA-binding domain superfamily/Winged helix DNA-binding domain"/>
    <property type="match status" value="1"/>
</dbReference>
<dbReference type="KEGG" id="noy:EXE57_14525"/>
<keyword evidence="7" id="KW-1185">Reference proteome</keyword>
<dbReference type="SUPFAM" id="SSF52540">
    <property type="entry name" value="P-loop containing nucleoside triphosphate hydrolases"/>
    <property type="match status" value="1"/>
</dbReference>
<evidence type="ECO:0000256" key="2">
    <source>
        <dbReference type="ARBA" id="ARBA00023125"/>
    </source>
</evidence>
<dbReference type="Pfam" id="PF25873">
    <property type="entry name" value="WHD_MalT"/>
    <property type="match status" value="1"/>
</dbReference>
<dbReference type="SUPFAM" id="SSF48452">
    <property type="entry name" value="TPR-like"/>
    <property type="match status" value="1"/>
</dbReference>
<dbReference type="GO" id="GO:0006355">
    <property type="term" value="P:regulation of DNA-templated transcription"/>
    <property type="evidence" value="ECO:0007669"/>
    <property type="project" value="InterPro"/>
</dbReference>
<feature type="region of interest" description="Disordered" evidence="4">
    <location>
        <begin position="760"/>
        <end position="781"/>
    </location>
</feature>
<dbReference type="AlphaFoldDB" id="A0A4P7GNJ6"/>
<dbReference type="CDD" id="cd06170">
    <property type="entry name" value="LuxR_C_like"/>
    <property type="match status" value="1"/>
</dbReference>
<dbReference type="Pfam" id="PF00196">
    <property type="entry name" value="GerE"/>
    <property type="match status" value="1"/>
</dbReference>
<dbReference type="GO" id="GO:0003677">
    <property type="term" value="F:DNA binding"/>
    <property type="evidence" value="ECO:0007669"/>
    <property type="project" value="UniProtKB-KW"/>
</dbReference>
<dbReference type="InterPro" id="IPR036388">
    <property type="entry name" value="WH-like_DNA-bd_sf"/>
</dbReference>
<dbReference type="InterPro" id="IPR011990">
    <property type="entry name" value="TPR-like_helical_dom_sf"/>
</dbReference>
<dbReference type="InterPro" id="IPR000792">
    <property type="entry name" value="Tscrpt_reg_LuxR_C"/>
</dbReference>
<dbReference type="RefSeq" id="WP_135078678.1">
    <property type="nucleotide sequence ID" value="NZ_CP038267.1"/>
</dbReference>
<gene>
    <name evidence="6" type="ORF">EXE57_14525</name>
</gene>
<dbReference type="PANTHER" id="PTHR44688:SF16">
    <property type="entry name" value="DNA-BINDING TRANSCRIPTIONAL ACTIVATOR DEVR_DOSR"/>
    <property type="match status" value="1"/>
</dbReference>
<organism evidence="6 7">
    <name type="scientific">Nocardioides euryhalodurans</name>
    <dbReference type="NCBI Taxonomy" id="2518370"/>
    <lineage>
        <taxon>Bacteria</taxon>
        <taxon>Bacillati</taxon>
        <taxon>Actinomycetota</taxon>
        <taxon>Actinomycetes</taxon>
        <taxon>Propionibacteriales</taxon>
        <taxon>Nocardioidaceae</taxon>
        <taxon>Nocardioides</taxon>
    </lineage>
</organism>
<dbReference type="Proteomes" id="UP000294894">
    <property type="component" value="Chromosome"/>
</dbReference>
<evidence type="ECO:0000256" key="4">
    <source>
        <dbReference type="SAM" id="MobiDB-lite"/>
    </source>
</evidence>
<dbReference type="PRINTS" id="PR00038">
    <property type="entry name" value="HTHLUXR"/>
</dbReference>
<dbReference type="PROSITE" id="PS50043">
    <property type="entry name" value="HTH_LUXR_2"/>
    <property type="match status" value="1"/>
</dbReference>
<evidence type="ECO:0000313" key="7">
    <source>
        <dbReference type="Proteomes" id="UP000294894"/>
    </source>
</evidence>
<dbReference type="InterPro" id="IPR059106">
    <property type="entry name" value="WHD_MalT"/>
</dbReference>
<dbReference type="PANTHER" id="PTHR44688">
    <property type="entry name" value="DNA-BINDING TRANSCRIPTIONAL ACTIVATOR DEVR_DOSR"/>
    <property type="match status" value="1"/>
</dbReference>
<protein>
    <recommendedName>
        <fullName evidence="5">HTH luxR-type domain-containing protein</fullName>
    </recommendedName>
</protein>
<dbReference type="InterPro" id="IPR027417">
    <property type="entry name" value="P-loop_NTPase"/>
</dbReference>
<dbReference type="PROSITE" id="PS00622">
    <property type="entry name" value="HTH_LUXR_1"/>
    <property type="match status" value="1"/>
</dbReference>
<dbReference type="SMART" id="SM00421">
    <property type="entry name" value="HTH_LUXR"/>
    <property type="match status" value="1"/>
</dbReference>